<dbReference type="KEGG" id="cao:Celal_1694"/>
<dbReference type="AlphaFoldDB" id="E6XCK7"/>
<evidence type="ECO:0008006" key="3">
    <source>
        <dbReference type="Google" id="ProtNLM"/>
    </source>
</evidence>
<dbReference type="EMBL" id="CP002453">
    <property type="protein sequence ID" value="ADV48996.1"/>
    <property type="molecule type" value="Genomic_DNA"/>
</dbReference>
<evidence type="ECO:0000313" key="1">
    <source>
        <dbReference type="EMBL" id="ADV48996.1"/>
    </source>
</evidence>
<dbReference type="Proteomes" id="UP000008634">
    <property type="component" value="Chromosome"/>
</dbReference>
<proteinExistence type="predicted"/>
<keyword evidence="2" id="KW-1185">Reference proteome</keyword>
<name>E6XCK7_CELAD</name>
<evidence type="ECO:0000313" key="2">
    <source>
        <dbReference type="Proteomes" id="UP000008634"/>
    </source>
</evidence>
<reference evidence="1 2" key="1">
    <citation type="journal article" date="2010" name="Stand. Genomic Sci.">
        <title>Complete genome sequence of Cellulophaga algicola type strain (IC166).</title>
        <authorList>
            <person name="Abt B."/>
            <person name="Lu M."/>
            <person name="Misra M."/>
            <person name="Han C."/>
            <person name="Nolan M."/>
            <person name="Lucas S."/>
            <person name="Hammon N."/>
            <person name="Deshpande S."/>
            <person name="Cheng J.F."/>
            <person name="Tapia R."/>
            <person name="Goodwin L."/>
            <person name="Pitluck S."/>
            <person name="Liolios K."/>
            <person name="Pagani I."/>
            <person name="Ivanova N."/>
            <person name="Mavromatis K."/>
            <person name="Ovchinikova G."/>
            <person name="Pati A."/>
            <person name="Chen A."/>
            <person name="Palaniappan K."/>
            <person name="Land M."/>
            <person name="Hauser L."/>
            <person name="Chang Y.J."/>
            <person name="Jeffries C.D."/>
            <person name="Detter J.C."/>
            <person name="Brambilla E."/>
            <person name="Rohde M."/>
            <person name="Tindall B.J."/>
            <person name="Goker M."/>
            <person name="Woyke T."/>
            <person name="Bristow J."/>
            <person name="Eisen J.A."/>
            <person name="Markowitz V."/>
            <person name="Hugenholtz P."/>
            <person name="Kyrpides N.C."/>
            <person name="Klenk H.P."/>
            <person name="Lapidus A."/>
        </authorList>
    </citation>
    <scope>NUCLEOTIDE SEQUENCE [LARGE SCALE GENOMIC DNA]</scope>
    <source>
        <strain evidence="2">DSM 14237 / IC166 / ACAM 630</strain>
    </source>
</reference>
<sequence length="323" mass="37241">MKHYLVLVKILILTFSIISCKQEKKENLISSQNSVNETIYKGKKVVKEVVFKNNKQNFKSIFLLEDEGQLGSKGFTKELEVLIFNKDILVDSFSFKNKSILCDLKIMTDEIQVLGKDDNQTLFFPIIHSCDGEEPKSLIINIWDGKESNYEIDIPVYFENSESKTEFRESVAIINFTSNQIRQNVYTLINKETKIDLSEIESEKSNKVDKENPKCFTKSDISKIKTFLTIASEEKFSTSFEKKENINLEILIDFLNNKSCLGKNISFNKSNDCSDELKFEVSCSYDVTQEDIDDGAFSEETMYIYFNKINGRIYLNKLESGGR</sequence>
<protein>
    <recommendedName>
        <fullName evidence="3">Lipoprotein</fullName>
    </recommendedName>
</protein>
<organism evidence="1 2">
    <name type="scientific">Cellulophaga algicola (strain DSM 14237 / IC166 / ACAM 630)</name>
    <dbReference type="NCBI Taxonomy" id="688270"/>
    <lineage>
        <taxon>Bacteria</taxon>
        <taxon>Pseudomonadati</taxon>
        <taxon>Bacteroidota</taxon>
        <taxon>Flavobacteriia</taxon>
        <taxon>Flavobacteriales</taxon>
        <taxon>Flavobacteriaceae</taxon>
        <taxon>Cellulophaga</taxon>
    </lineage>
</organism>
<accession>E6XCK7</accession>
<dbReference type="PROSITE" id="PS51257">
    <property type="entry name" value="PROKAR_LIPOPROTEIN"/>
    <property type="match status" value="1"/>
</dbReference>
<gene>
    <name evidence="1" type="ordered locus">Celal_1694</name>
</gene>
<dbReference type="HOGENOM" id="CLU_859684_0_0_10"/>
<dbReference type="STRING" id="688270.Celal_1694"/>